<evidence type="ECO:0000256" key="2">
    <source>
        <dbReference type="ARBA" id="ARBA00022741"/>
    </source>
</evidence>
<reference evidence="5 6" key="1">
    <citation type="submission" date="2017-06" db="EMBL/GenBank/DDBJ databases">
        <authorList>
            <person name="Kim H.J."/>
            <person name="Triplett B.A."/>
        </authorList>
    </citation>
    <scope>NUCLEOTIDE SEQUENCE [LARGE SCALE GENOMIC DNA]</scope>
    <source>
        <strain evidence="5 6">CGMCC 4.5593</strain>
    </source>
</reference>
<keyword evidence="6" id="KW-1185">Reference proteome</keyword>
<gene>
    <name evidence="5" type="ORF">SAMN05421812_112217</name>
</gene>
<feature type="domain" description="UspA" evidence="4">
    <location>
        <begin position="3"/>
        <end position="141"/>
    </location>
</feature>
<evidence type="ECO:0000313" key="5">
    <source>
        <dbReference type="EMBL" id="SNT60838.1"/>
    </source>
</evidence>
<dbReference type="SUPFAM" id="SSF52402">
    <property type="entry name" value="Adenine nucleotide alpha hydrolases-like"/>
    <property type="match status" value="2"/>
</dbReference>
<dbReference type="InterPro" id="IPR006016">
    <property type="entry name" value="UspA"/>
</dbReference>
<dbReference type="OrthoDB" id="3404132at2"/>
<proteinExistence type="inferred from homology"/>
<dbReference type="GO" id="GO:0005524">
    <property type="term" value="F:ATP binding"/>
    <property type="evidence" value="ECO:0007669"/>
    <property type="project" value="UniProtKB-KW"/>
</dbReference>
<name>A0A239P2H4_9ACTN</name>
<dbReference type="Pfam" id="PF00582">
    <property type="entry name" value="Usp"/>
    <property type="match status" value="2"/>
</dbReference>
<dbReference type="AlphaFoldDB" id="A0A239P2H4"/>
<keyword evidence="2" id="KW-0547">Nucleotide-binding</keyword>
<evidence type="ECO:0000313" key="6">
    <source>
        <dbReference type="Proteomes" id="UP000198362"/>
    </source>
</evidence>
<feature type="domain" description="UspA" evidence="4">
    <location>
        <begin position="152"/>
        <end position="274"/>
    </location>
</feature>
<dbReference type="PRINTS" id="PR01438">
    <property type="entry name" value="UNVRSLSTRESS"/>
</dbReference>
<dbReference type="PANTHER" id="PTHR46268">
    <property type="entry name" value="STRESS RESPONSE PROTEIN NHAX"/>
    <property type="match status" value="1"/>
</dbReference>
<evidence type="ECO:0000259" key="4">
    <source>
        <dbReference type="Pfam" id="PF00582"/>
    </source>
</evidence>
<comment type="similarity">
    <text evidence="1">Belongs to the universal stress protein A family.</text>
</comment>
<dbReference type="Gene3D" id="3.40.50.620">
    <property type="entry name" value="HUPs"/>
    <property type="match status" value="2"/>
</dbReference>
<organism evidence="5 6">
    <name type="scientific">Asanoa hainanensis</name>
    <dbReference type="NCBI Taxonomy" id="560556"/>
    <lineage>
        <taxon>Bacteria</taxon>
        <taxon>Bacillati</taxon>
        <taxon>Actinomycetota</taxon>
        <taxon>Actinomycetes</taxon>
        <taxon>Micromonosporales</taxon>
        <taxon>Micromonosporaceae</taxon>
        <taxon>Asanoa</taxon>
    </lineage>
</organism>
<keyword evidence="3" id="KW-0067">ATP-binding</keyword>
<evidence type="ECO:0000256" key="1">
    <source>
        <dbReference type="ARBA" id="ARBA00008791"/>
    </source>
</evidence>
<evidence type="ECO:0000256" key="3">
    <source>
        <dbReference type="ARBA" id="ARBA00022840"/>
    </source>
</evidence>
<dbReference type="InterPro" id="IPR006015">
    <property type="entry name" value="Universal_stress_UspA"/>
</dbReference>
<protein>
    <submittedName>
        <fullName evidence="5">Nucleotide-binding universal stress protein, UspA family</fullName>
    </submittedName>
</protein>
<dbReference type="PANTHER" id="PTHR46268:SF27">
    <property type="entry name" value="UNIVERSAL STRESS PROTEIN RV2623"/>
    <property type="match status" value="1"/>
</dbReference>
<sequence length="283" mass="28800">MDKPVVVGVDGSPASIAAARYAAELASRRLAPLLIVHGYVHPLGYGAAGVSPYTPALPDPRADGANLLARVASGVARQFPCLDTATEQVAAGAAPALIERSRGAEAVVVGHRGIGGCAELLVGSVGSQVAARASGPVVIFRPITERQAAAPVLVGVDGSAGCLPALAFAFDEAARRALPLLAVHVADERVEPAWLAESMLETVVAPWTDKYPLVDVRCQVRPASVVDRAMVDASSNASLAVVGSRGRGGISGLLLGSVSQALVHQARCPVAVVHPYATGSIHA</sequence>
<dbReference type="RefSeq" id="WP_089253381.1">
    <property type="nucleotide sequence ID" value="NZ_FZPH01000012.1"/>
</dbReference>
<dbReference type="EMBL" id="FZPH01000012">
    <property type="protein sequence ID" value="SNT60838.1"/>
    <property type="molecule type" value="Genomic_DNA"/>
</dbReference>
<dbReference type="Proteomes" id="UP000198362">
    <property type="component" value="Unassembled WGS sequence"/>
</dbReference>
<dbReference type="InterPro" id="IPR014729">
    <property type="entry name" value="Rossmann-like_a/b/a_fold"/>
</dbReference>
<accession>A0A239P2H4</accession>